<feature type="signal peptide" evidence="1">
    <location>
        <begin position="1"/>
        <end position="32"/>
    </location>
</feature>
<proteinExistence type="evidence at transcript level"/>
<dbReference type="AlphaFoldDB" id="L7LQW7"/>
<reference evidence="2" key="2">
    <citation type="journal article" date="2015" name="J. Proteomics">
        <title>Sexual differences in the sialomes of the zebra tick, Rhipicephalus pulchellus.</title>
        <authorList>
            <person name="Tan A.W."/>
            <person name="Francischetti I.M."/>
            <person name="Slovak M."/>
            <person name="Kini R.M."/>
            <person name="Ribeiro J.M."/>
        </authorList>
    </citation>
    <scope>NUCLEOTIDE SEQUENCE</scope>
    <source>
        <tissue evidence="2">Salivary gland</tissue>
    </source>
</reference>
<evidence type="ECO:0000313" key="2">
    <source>
        <dbReference type="EMBL" id="JAA53922.1"/>
    </source>
</evidence>
<keyword evidence="1" id="KW-0732">Signal</keyword>
<dbReference type="EMBL" id="GACK01011112">
    <property type="protein sequence ID" value="JAA53922.1"/>
    <property type="molecule type" value="mRNA"/>
</dbReference>
<reference evidence="2" key="1">
    <citation type="submission" date="2012-11" db="EMBL/GenBank/DDBJ databases">
        <authorList>
            <person name="Lucero-Rivera Y.E."/>
            <person name="Tovar-Ramirez D."/>
        </authorList>
    </citation>
    <scope>NUCLEOTIDE SEQUENCE</scope>
    <source>
        <tissue evidence="2">Salivary gland</tissue>
    </source>
</reference>
<evidence type="ECO:0000256" key="1">
    <source>
        <dbReference type="SAM" id="SignalP"/>
    </source>
</evidence>
<organism evidence="2">
    <name type="scientific">Rhipicephalus pulchellus</name>
    <name type="common">Yellow backed tick</name>
    <name type="synonym">Dermacentor pulchellus</name>
    <dbReference type="NCBI Taxonomy" id="72859"/>
    <lineage>
        <taxon>Eukaryota</taxon>
        <taxon>Metazoa</taxon>
        <taxon>Ecdysozoa</taxon>
        <taxon>Arthropoda</taxon>
        <taxon>Chelicerata</taxon>
        <taxon>Arachnida</taxon>
        <taxon>Acari</taxon>
        <taxon>Parasitiformes</taxon>
        <taxon>Ixodida</taxon>
        <taxon>Ixodoidea</taxon>
        <taxon>Ixodidae</taxon>
        <taxon>Rhipicephalinae</taxon>
        <taxon>Rhipicephalus</taxon>
        <taxon>Rhipicephalus</taxon>
    </lineage>
</organism>
<protein>
    <submittedName>
        <fullName evidence="2">Putative group i salivary lipocalin</fullName>
    </submittedName>
</protein>
<accession>L7LQW7</accession>
<sequence length="200" mass="22231">MNLQDSSVGALVALFPAFLFCLLSSSDTPAVGNEIPSKPYNIVTFYTTRDPIITTNTTRAPDMCKDDIVVNTTATETYFLRGFRGTWMPPTLLWGLFWTAKNVSSNSVYNAMNVRSTGDKRFPPRNGTDWNSIEILLFASDDYTCGLFFVDMVTTGTFYDVRVRTPGSVGEKGKPCLEEGEKLVPKNFTQCEISNQNNGK</sequence>
<feature type="chain" id="PRO_5003980096" evidence="1">
    <location>
        <begin position="33"/>
        <end position="200"/>
    </location>
</feature>
<name>L7LQW7_RHIPC</name>